<dbReference type="Gene3D" id="3.10.129.110">
    <property type="entry name" value="Polyketide synthase dehydratase"/>
    <property type="match status" value="1"/>
</dbReference>
<evidence type="ECO:0000313" key="1">
    <source>
        <dbReference type="Proteomes" id="UP000515204"/>
    </source>
</evidence>
<dbReference type="KEGG" id="dqu:106748722"/>
<sequence length="362" mass="41557">MAKSLKSTVLLISLCEHSKKNTIQSFLKGIGDLYNIGFQPQIASLYPPVQFPVSRGTPMISPLVRWDHSEDYFFYRYSGYDKIFSRERIVTISIAIKEFEYLSGHITDGKNLLPVIVYLLLIWQMIGSNNFEIIEGDKSVDDIACEKLPVQFLSNSDEDNEYMNTEDIYKELRLRGYQYTGLFHLLKSASITGKSGHIRWPINYTAFMGNMLQMKILSFNSKNHYAFLSHYKSVDFVTDLPVHIYDCLDAIVSGGIEICGIKATAISRRLTKIQTIYEEYSFIPYRDNAMMSLKDVVRMSVHIALECYEMINIRVIEFIEDSDIVLLDDLFTPIVQEVLNNLPLVRSNLTNSLTQNNTPTHT</sequence>
<dbReference type="Gene3D" id="3.30.70.3290">
    <property type="match status" value="1"/>
</dbReference>
<organism evidence="1 2">
    <name type="scientific">Dinoponera quadriceps</name>
    <name type="common">South American ant</name>
    <dbReference type="NCBI Taxonomy" id="609295"/>
    <lineage>
        <taxon>Eukaryota</taxon>
        <taxon>Metazoa</taxon>
        <taxon>Ecdysozoa</taxon>
        <taxon>Arthropoda</taxon>
        <taxon>Hexapoda</taxon>
        <taxon>Insecta</taxon>
        <taxon>Pterygota</taxon>
        <taxon>Neoptera</taxon>
        <taxon>Endopterygota</taxon>
        <taxon>Hymenoptera</taxon>
        <taxon>Apocrita</taxon>
        <taxon>Aculeata</taxon>
        <taxon>Formicoidea</taxon>
        <taxon>Formicidae</taxon>
        <taxon>Ponerinae</taxon>
        <taxon>Ponerini</taxon>
        <taxon>Dinoponera</taxon>
    </lineage>
</organism>
<dbReference type="GeneID" id="106748722"/>
<keyword evidence="1" id="KW-1185">Reference proteome</keyword>
<gene>
    <name evidence="2" type="primary">LOC106748722</name>
</gene>
<evidence type="ECO:0000313" key="2">
    <source>
        <dbReference type="RefSeq" id="XP_014483030.1"/>
    </source>
</evidence>
<proteinExistence type="predicted"/>
<name>A0A6P3XWV0_DINQU</name>
<dbReference type="OrthoDB" id="6432380at2759"/>
<reference evidence="2" key="1">
    <citation type="submission" date="2025-08" db="UniProtKB">
        <authorList>
            <consortium name="RefSeq"/>
        </authorList>
    </citation>
    <scope>IDENTIFICATION</scope>
</reference>
<dbReference type="RefSeq" id="XP_014483030.1">
    <property type="nucleotide sequence ID" value="XM_014627544.1"/>
</dbReference>
<protein>
    <submittedName>
        <fullName evidence="2">Fatty acid synthase-like</fullName>
    </submittedName>
</protein>
<dbReference type="InterPro" id="IPR042104">
    <property type="entry name" value="PKS_dehydratase_sf"/>
</dbReference>
<dbReference type="AlphaFoldDB" id="A0A6P3XWV0"/>
<accession>A0A6P3XWV0</accession>
<dbReference type="Proteomes" id="UP000515204">
    <property type="component" value="Unplaced"/>
</dbReference>